<gene>
    <name evidence="11 12" type="primary">cysZ</name>
    <name evidence="12" type="ORF">H4O21_17305</name>
</gene>
<comment type="function">
    <text evidence="11">High affinity, high specificity proton-dependent sulfate transporter, which mediates sulfate uptake. Provides the sulfur source for the cysteine synthesis pathway.</text>
</comment>
<dbReference type="GO" id="GO:0005886">
    <property type="term" value="C:plasma membrane"/>
    <property type="evidence" value="ECO:0007669"/>
    <property type="project" value="UniProtKB-SubCell"/>
</dbReference>
<proteinExistence type="inferred from homology"/>
<reference evidence="12 13" key="1">
    <citation type="submission" date="2020-08" db="EMBL/GenBank/DDBJ databases">
        <title>Oceanospirillum sp. nov. isolated from marine sediment.</title>
        <authorList>
            <person name="Ji X."/>
        </authorList>
    </citation>
    <scope>NUCLEOTIDE SEQUENCE [LARGE SCALE GENOMIC DNA]</scope>
    <source>
        <strain evidence="12 13">D5</strain>
    </source>
</reference>
<dbReference type="InterPro" id="IPR050480">
    <property type="entry name" value="CysZ-like"/>
</dbReference>
<dbReference type="InterPro" id="IPR022985">
    <property type="entry name" value="Sulfate_CysZ"/>
</dbReference>
<evidence type="ECO:0000313" key="13">
    <source>
        <dbReference type="Proteomes" id="UP000565262"/>
    </source>
</evidence>
<dbReference type="HAMAP" id="MF_00468">
    <property type="entry name" value="CysZ"/>
    <property type="match status" value="1"/>
</dbReference>
<name>A0A839ISR7_9GAMM</name>
<evidence type="ECO:0000256" key="10">
    <source>
        <dbReference type="ARBA" id="ARBA00023192"/>
    </source>
</evidence>
<keyword evidence="3 11" id="KW-1003">Cell membrane</keyword>
<evidence type="ECO:0000256" key="8">
    <source>
        <dbReference type="ARBA" id="ARBA00023032"/>
    </source>
</evidence>
<feature type="transmembrane region" description="Helical" evidence="11">
    <location>
        <begin position="69"/>
        <end position="87"/>
    </location>
</feature>
<dbReference type="GO" id="GO:0019344">
    <property type="term" value="P:cysteine biosynthetic process"/>
    <property type="evidence" value="ECO:0007669"/>
    <property type="project" value="UniProtKB-UniRule"/>
</dbReference>
<dbReference type="EMBL" id="JACJFM010000027">
    <property type="protein sequence ID" value="MBB1488365.1"/>
    <property type="molecule type" value="Genomic_DNA"/>
</dbReference>
<dbReference type="RefSeq" id="WP_182810136.1">
    <property type="nucleotide sequence ID" value="NZ_JACJFM010000027.1"/>
</dbReference>
<keyword evidence="2 11" id="KW-0813">Transport</keyword>
<evidence type="ECO:0000256" key="11">
    <source>
        <dbReference type="HAMAP-Rule" id="MF_00468"/>
    </source>
</evidence>
<protein>
    <recommendedName>
        <fullName evidence="11">Sulfate transporter CysZ</fullName>
    </recommendedName>
</protein>
<dbReference type="InterPro" id="IPR059112">
    <property type="entry name" value="CysZ/EI24"/>
</dbReference>
<keyword evidence="4 11" id="KW-0997">Cell inner membrane</keyword>
<evidence type="ECO:0000256" key="9">
    <source>
        <dbReference type="ARBA" id="ARBA00023136"/>
    </source>
</evidence>
<keyword evidence="6 11" id="KW-0812">Transmembrane</keyword>
<feature type="transmembrane region" description="Helical" evidence="11">
    <location>
        <begin position="143"/>
        <end position="171"/>
    </location>
</feature>
<dbReference type="Proteomes" id="UP000565262">
    <property type="component" value="Unassembled WGS sequence"/>
</dbReference>
<dbReference type="GO" id="GO:0000103">
    <property type="term" value="P:sulfate assimilation"/>
    <property type="evidence" value="ECO:0007669"/>
    <property type="project" value="InterPro"/>
</dbReference>
<dbReference type="GO" id="GO:0009675">
    <property type="term" value="F:high-affinity sulfate:proton symporter activity"/>
    <property type="evidence" value="ECO:0007669"/>
    <property type="project" value="TreeGrafter"/>
</dbReference>
<keyword evidence="8 11" id="KW-0764">Sulfate transport</keyword>
<comment type="caution">
    <text evidence="12">The sequence shown here is derived from an EMBL/GenBank/DDBJ whole genome shotgun (WGS) entry which is preliminary data.</text>
</comment>
<comment type="similarity">
    <text evidence="11">Belongs to the CysZ family.</text>
</comment>
<evidence type="ECO:0000256" key="7">
    <source>
        <dbReference type="ARBA" id="ARBA00022989"/>
    </source>
</evidence>
<dbReference type="PANTHER" id="PTHR37468:SF1">
    <property type="entry name" value="SULFATE TRANSPORTER CYSZ"/>
    <property type="match status" value="1"/>
</dbReference>
<dbReference type="PANTHER" id="PTHR37468">
    <property type="entry name" value="SULFATE TRANSPORTER CYSZ"/>
    <property type="match status" value="1"/>
</dbReference>
<feature type="transmembrane region" description="Helical" evidence="11">
    <location>
        <begin position="26"/>
        <end position="49"/>
    </location>
</feature>
<keyword evidence="9 11" id="KW-0472">Membrane</keyword>
<organism evidence="12 13">
    <name type="scientific">Oceanospirillum sediminis</name>
    <dbReference type="NCBI Taxonomy" id="2760088"/>
    <lineage>
        <taxon>Bacteria</taxon>
        <taxon>Pseudomonadati</taxon>
        <taxon>Pseudomonadota</taxon>
        <taxon>Gammaproteobacteria</taxon>
        <taxon>Oceanospirillales</taxon>
        <taxon>Oceanospirillaceae</taxon>
        <taxon>Oceanospirillum</taxon>
    </lineage>
</organism>
<evidence type="ECO:0000313" key="12">
    <source>
        <dbReference type="EMBL" id="MBB1488365.1"/>
    </source>
</evidence>
<dbReference type="AlphaFoldDB" id="A0A839ISR7"/>
<dbReference type="Pfam" id="PF07264">
    <property type="entry name" value="EI24"/>
    <property type="match status" value="1"/>
</dbReference>
<keyword evidence="10 11" id="KW-0198">Cysteine biosynthesis</keyword>
<evidence type="ECO:0000256" key="2">
    <source>
        <dbReference type="ARBA" id="ARBA00022448"/>
    </source>
</evidence>
<comment type="subcellular location">
    <subcellularLocation>
        <location evidence="11">Cell inner membrane</location>
        <topology evidence="11">Multi-pass membrane protein</topology>
    </subcellularLocation>
    <subcellularLocation>
        <location evidence="1">Membrane</location>
        <topology evidence="1">Multi-pass membrane protein</topology>
    </subcellularLocation>
</comment>
<sequence length="256" mass="29458">MNNTVAGPAAILAGFRMIFTPGLKRFVIIPMICNVLLLTFFIWFGYGLFDRWVDGFIQSLPEWLSFVEWLIWPLVIIMTIGFVIYGFNATTALIAAPFNGLLAEKVEQHLRPGVSFPQESMSELVVRALQRELQKQWFFLKRVLLLLLISFIPGLNIISPVLWLLFSVWMLSVQYLDYPMDNHQVGFHAMQRELKKRWWHTMGFGFTAWGCMFIPLINLLLMPAAVAGATWLWVNQYSEPFSLEGGSDMKDVSEKL</sequence>
<evidence type="ECO:0000256" key="5">
    <source>
        <dbReference type="ARBA" id="ARBA00022605"/>
    </source>
</evidence>
<keyword evidence="13" id="KW-1185">Reference proteome</keyword>
<evidence type="ECO:0000256" key="1">
    <source>
        <dbReference type="ARBA" id="ARBA00004141"/>
    </source>
</evidence>
<evidence type="ECO:0000256" key="6">
    <source>
        <dbReference type="ARBA" id="ARBA00022692"/>
    </source>
</evidence>
<evidence type="ECO:0000256" key="4">
    <source>
        <dbReference type="ARBA" id="ARBA00022519"/>
    </source>
</evidence>
<keyword evidence="5 11" id="KW-0028">Amino-acid biosynthesis</keyword>
<evidence type="ECO:0000256" key="3">
    <source>
        <dbReference type="ARBA" id="ARBA00022475"/>
    </source>
</evidence>
<dbReference type="NCBIfam" id="NF003433">
    <property type="entry name" value="PRK04949.1"/>
    <property type="match status" value="1"/>
</dbReference>
<feature type="transmembrane region" description="Helical" evidence="11">
    <location>
        <begin position="206"/>
        <end position="234"/>
    </location>
</feature>
<accession>A0A839ISR7</accession>
<keyword evidence="7 11" id="KW-1133">Transmembrane helix</keyword>